<dbReference type="Gene3D" id="3.40.50.300">
    <property type="entry name" value="P-loop containing nucleotide triphosphate hydrolases"/>
    <property type="match status" value="1"/>
</dbReference>
<dbReference type="SUPFAM" id="SSF52540">
    <property type="entry name" value="P-loop containing nucleoside triphosphate hydrolases"/>
    <property type="match status" value="1"/>
</dbReference>
<organism evidence="3 4">
    <name type="scientific">Gymnopilus dilepis</name>
    <dbReference type="NCBI Taxonomy" id="231916"/>
    <lineage>
        <taxon>Eukaryota</taxon>
        <taxon>Fungi</taxon>
        <taxon>Dikarya</taxon>
        <taxon>Basidiomycota</taxon>
        <taxon>Agaricomycotina</taxon>
        <taxon>Agaricomycetes</taxon>
        <taxon>Agaricomycetidae</taxon>
        <taxon>Agaricales</taxon>
        <taxon>Agaricineae</taxon>
        <taxon>Hymenogastraceae</taxon>
        <taxon>Gymnopilus</taxon>
    </lineage>
</organism>
<name>A0A409WWJ6_9AGAR</name>
<sequence length="294" mass="32286">MTTPTAQSTLYDGSGPSISHSMFPGSSNMVFNGVAFNQCTNVGVGNDIRQTINKAFKGRISLHNTYDNDYLVHCKVLPSAGEAVREELMKWAAAHSTTSRQIAWLHGPPTVGKTAIALSVAQALDAQRRLAASFFFFLRDEMDDMRDLRKSFLPTLVYQLSSSIPGVEQYIADVVRNDPLILGKSLRTQMEKLIVEPVLASDFPVSAGRTVVIDGLDACDLPGEDFSKRVASVIRDLSPQLEGKLRFLISSRSSRDISSELNNSPVVISIRFANVPLSIATTTLWVYVCTAFFF</sequence>
<dbReference type="InterPro" id="IPR056884">
    <property type="entry name" value="NPHP3-like_N"/>
</dbReference>
<comment type="caution">
    <text evidence="3">The sequence shown here is derived from an EMBL/GenBank/DDBJ whole genome shotgun (WGS) entry which is preliminary data.</text>
</comment>
<protein>
    <recommendedName>
        <fullName evidence="2">Nephrocystin 3-like N-terminal domain-containing protein</fullName>
    </recommendedName>
</protein>
<evidence type="ECO:0000256" key="1">
    <source>
        <dbReference type="ARBA" id="ARBA00022737"/>
    </source>
</evidence>
<keyword evidence="4" id="KW-1185">Reference proteome</keyword>
<dbReference type="Proteomes" id="UP000284706">
    <property type="component" value="Unassembled WGS sequence"/>
</dbReference>
<proteinExistence type="predicted"/>
<dbReference type="OrthoDB" id="5106486at2759"/>
<reference evidence="3 4" key="1">
    <citation type="journal article" date="2018" name="Evol. Lett.">
        <title>Horizontal gene cluster transfer increased hallucinogenic mushroom diversity.</title>
        <authorList>
            <person name="Reynolds H.T."/>
            <person name="Vijayakumar V."/>
            <person name="Gluck-Thaler E."/>
            <person name="Korotkin H.B."/>
            <person name="Matheny P.B."/>
            <person name="Slot J.C."/>
        </authorList>
    </citation>
    <scope>NUCLEOTIDE SEQUENCE [LARGE SCALE GENOMIC DNA]</scope>
    <source>
        <strain evidence="3 4">SRW20</strain>
    </source>
</reference>
<feature type="domain" description="Nephrocystin 3-like N-terminal" evidence="2">
    <location>
        <begin position="87"/>
        <end position="252"/>
    </location>
</feature>
<gene>
    <name evidence="3" type="ORF">CVT26_007447</name>
</gene>
<dbReference type="Pfam" id="PF24883">
    <property type="entry name" value="NPHP3_N"/>
    <property type="match status" value="1"/>
</dbReference>
<evidence type="ECO:0000313" key="4">
    <source>
        <dbReference type="Proteomes" id="UP000284706"/>
    </source>
</evidence>
<dbReference type="InParanoid" id="A0A409WWJ6"/>
<dbReference type="PANTHER" id="PTHR10039:SF14">
    <property type="entry name" value="NACHT DOMAIN-CONTAINING PROTEIN"/>
    <property type="match status" value="1"/>
</dbReference>
<dbReference type="PANTHER" id="PTHR10039">
    <property type="entry name" value="AMELOGENIN"/>
    <property type="match status" value="1"/>
</dbReference>
<dbReference type="STRING" id="231916.A0A409WWJ6"/>
<accession>A0A409WWJ6</accession>
<keyword evidence="1" id="KW-0677">Repeat</keyword>
<dbReference type="AlphaFoldDB" id="A0A409WWJ6"/>
<dbReference type="InterPro" id="IPR027417">
    <property type="entry name" value="P-loop_NTPase"/>
</dbReference>
<dbReference type="EMBL" id="NHYE01004695">
    <property type="protein sequence ID" value="PPQ82867.1"/>
    <property type="molecule type" value="Genomic_DNA"/>
</dbReference>
<evidence type="ECO:0000313" key="3">
    <source>
        <dbReference type="EMBL" id="PPQ82867.1"/>
    </source>
</evidence>
<evidence type="ECO:0000259" key="2">
    <source>
        <dbReference type="Pfam" id="PF24883"/>
    </source>
</evidence>